<protein>
    <recommendedName>
        <fullName evidence="3">Lipoprotein</fullName>
    </recommendedName>
</protein>
<proteinExistence type="predicted"/>
<evidence type="ECO:0000313" key="1">
    <source>
        <dbReference type="EMBL" id="NER11299.1"/>
    </source>
</evidence>
<accession>A0A6P0UHK9</accession>
<reference evidence="1 2" key="1">
    <citation type="submission" date="2020-01" db="EMBL/GenBank/DDBJ databases">
        <title>Muriicola jejuensis KCTC 22299.</title>
        <authorList>
            <person name="Wang G."/>
        </authorList>
    </citation>
    <scope>NUCLEOTIDE SEQUENCE [LARGE SCALE GENOMIC DNA]</scope>
    <source>
        <strain evidence="1 2">KCTC 22299</strain>
    </source>
</reference>
<dbReference type="Proteomes" id="UP000468443">
    <property type="component" value="Unassembled WGS sequence"/>
</dbReference>
<keyword evidence="2" id="KW-1185">Reference proteome</keyword>
<name>A0A6P0UHK9_9FLAO</name>
<dbReference type="AlphaFoldDB" id="A0A6P0UHK9"/>
<comment type="caution">
    <text evidence="1">The sequence shown here is derived from an EMBL/GenBank/DDBJ whole genome shotgun (WGS) entry which is preliminary data.</text>
</comment>
<organism evidence="1 2">
    <name type="scientific">Muriicola jejuensis</name>
    <dbReference type="NCBI Taxonomy" id="504488"/>
    <lineage>
        <taxon>Bacteria</taxon>
        <taxon>Pseudomonadati</taxon>
        <taxon>Bacteroidota</taxon>
        <taxon>Flavobacteriia</taxon>
        <taxon>Flavobacteriales</taxon>
        <taxon>Flavobacteriaceae</taxon>
        <taxon>Muriicola</taxon>
    </lineage>
</organism>
<evidence type="ECO:0000313" key="2">
    <source>
        <dbReference type="Proteomes" id="UP000468443"/>
    </source>
</evidence>
<sequence>MKLNIFITLILAGLLSSCDTQSTTDETVDQQALLNSREIVSSLFKYTKESNPNSVYKNSNAMSVEKNFKVRTTGTIRMEACDFGEGFGRSTIEGVGNATHLGRFTITLSYCFNEQGPVEYIYATQTAANGDQVYSVVVGNNPEVQSIDFMIYDGTGRFENATGFITLFFEFDYENGTFSNHGEGTLTY</sequence>
<gene>
    <name evidence="1" type="ORF">GWK09_12265</name>
</gene>
<dbReference type="RefSeq" id="WP_163693755.1">
    <property type="nucleotide sequence ID" value="NZ_FXTW01000003.1"/>
</dbReference>
<evidence type="ECO:0008006" key="3">
    <source>
        <dbReference type="Google" id="ProtNLM"/>
    </source>
</evidence>
<dbReference type="EMBL" id="JAABOP010000004">
    <property type="protein sequence ID" value="NER11299.1"/>
    <property type="molecule type" value="Genomic_DNA"/>
</dbReference>
<dbReference type="PROSITE" id="PS51257">
    <property type="entry name" value="PROKAR_LIPOPROTEIN"/>
    <property type="match status" value="1"/>
</dbReference>